<evidence type="ECO:0000313" key="17">
    <source>
        <dbReference type="Proteomes" id="UP000252733"/>
    </source>
</evidence>
<evidence type="ECO:0000256" key="8">
    <source>
        <dbReference type="ARBA" id="ARBA00022763"/>
    </source>
</evidence>
<reference evidence="16 17" key="1">
    <citation type="submission" date="2018-07" db="EMBL/GenBank/DDBJ databases">
        <title>Freshwater and sediment microbial communities from various areas in North America, analyzing microbe dynamics in response to fracking.</title>
        <authorList>
            <person name="Lamendella R."/>
        </authorList>
    </citation>
    <scope>NUCLEOTIDE SEQUENCE [LARGE SCALE GENOMIC DNA]</scope>
    <source>
        <strain evidence="16 17">160A</strain>
    </source>
</reference>
<evidence type="ECO:0000256" key="11">
    <source>
        <dbReference type="ARBA" id="ARBA00023014"/>
    </source>
</evidence>
<evidence type="ECO:0000256" key="6">
    <source>
        <dbReference type="ARBA" id="ARBA00022485"/>
    </source>
</evidence>
<dbReference type="GO" id="GO:0051539">
    <property type="term" value="F:4 iron, 4 sulfur cluster binding"/>
    <property type="evidence" value="ECO:0007669"/>
    <property type="project" value="UniProtKB-UniRule"/>
</dbReference>
<dbReference type="InterPro" id="IPR004035">
    <property type="entry name" value="Endouclease-III_FeS-bd_BS"/>
</dbReference>
<keyword evidence="10 14" id="KW-0408">Iron</keyword>
<dbReference type="FunFam" id="1.10.340.30:FF:000010">
    <property type="entry name" value="Adenine DNA glycosylase"/>
    <property type="match status" value="1"/>
</dbReference>
<dbReference type="InterPro" id="IPR044298">
    <property type="entry name" value="MIG/MutY"/>
</dbReference>
<dbReference type="Gene3D" id="1.10.340.30">
    <property type="entry name" value="Hypothetical protein, domain 2"/>
    <property type="match status" value="1"/>
</dbReference>
<dbReference type="PROSITE" id="PS00764">
    <property type="entry name" value="ENDONUCLEASE_III_1"/>
    <property type="match status" value="1"/>
</dbReference>
<dbReference type="Pfam" id="PF14815">
    <property type="entry name" value="NUDIX_4"/>
    <property type="match status" value="1"/>
</dbReference>
<keyword evidence="9" id="KW-0378">Hydrolase</keyword>
<dbReference type="Pfam" id="PF00730">
    <property type="entry name" value="HhH-GPD"/>
    <property type="match status" value="1"/>
</dbReference>
<dbReference type="GO" id="GO:0006284">
    <property type="term" value="P:base-excision repair"/>
    <property type="evidence" value="ECO:0007669"/>
    <property type="project" value="UniProtKB-UniRule"/>
</dbReference>
<organism evidence="16 17">
    <name type="scientific">Marinilabilia salmonicolor</name>
    <dbReference type="NCBI Taxonomy" id="989"/>
    <lineage>
        <taxon>Bacteria</taxon>
        <taxon>Pseudomonadati</taxon>
        <taxon>Bacteroidota</taxon>
        <taxon>Bacteroidia</taxon>
        <taxon>Marinilabiliales</taxon>
        <taxon>Marinilabiliaceae</taxon>
        <taxon>Marinilabilia</taxon>
    </lineage>
</organism>
<evidence type="ECO:0000256" key="2">
    <source>
        <dbReference type="ARBA" id="ARBA00002933"/>
    </source>
</evidence>
<dbReference type="InterPro" id="IPR003265">
    <property type="entry name" value="HhH-GPD_domain"/>
</dbReference>
<protein>
    <recommendedName>
        <fullName evidence="5 14">Adenine DNA glycosylase</fullName>
        <ecNumber evidence="4 14">3.2.2.31</ecNumber>
    </recommendedName>
</protein>
<dbReference type="SUPFAM" id="SSF55811">
    <property type="entry name" value="Nudix"/>
    <property type="match status" value="1"/>
</dbReference>
<dbReference type="InterPro" id="IPR005760">
    <property type="entry name" value="A/G_AdeGlyc_MutY"/>
</dbReference>
<sequence length="357" mass="41196">MHKILIMTNFPEQIREWYIEHGRRLPWRDTKDPYKIWISEVILQQTRVDQGLAYYQRFIEAFPDVTALAQASETRLMQLWQGLGYYSRARNLHQAAQTIVNEHNGKMPQTYKKIKNLKGIGPYTAAAIASFAYNLPHAVVDGNVYRVLSRYFATGLPIDSTAGRKHFSKVADDFLDKKDPAGHNQAIMELGALICKPAKPLCEQCPVNETCDAFATGTQNRFPVKTKRITRKKRYLHYLIIIKNQHIIINKRTGQDIWKGLYQFPLIETPGPASSNDIEKELKNKNTGFSGIKKLLEKRHLLTHQELHTSFYRVEITTEEFLSRWTDETSFQSIPITQIKEIPFPQLIAENLSKLLP</sequence>
<comment type="catalytic activity">
    <reaction evidence="1 14">
        <text>Hydrolyzes free adenine bases from 7,8-dihydro-8-oxoguanine:adenine mismatched double-stranded DNA, leaving an apurinic site.</text>
        <dbReference type="EC" id="3.2.2.31"/>
    </reaction>
</comment>
<dbReference type="GO" id="GO:0032357">
    <property type="term" value="F:oxidized purine DNA binding"/>
    <property type="evidence" value="ECO:0007669"/>
    <property type="project" value="TreeGrafter"/>
</dbReference>
<name>A0A2T0XTB1_9BACT</name>
<dbReference type="Pfam" id="PF00633">
    <property type="entry name" value="HHH"/>
    <property type="match status" value="1"/>
</dbReference>
<dbReference type="GO" id="GO:0006298">
    <property type="term" value="P:mismatch repair"/>
    <property type="evidence" value="ECO:0007669"/>
    <property type="project" value="TreeGrafter"/>
</dbReference>
<evidence type="ECO:0000313" key="16">
    <source>
        <dbReference type="EMBL" id="RCW36144.1"/>
    </source>
</evidence>
<evidence type="ECO:0000256" key="7">
    <source>
        <dbReference type="ARBA" id="ARBA00022723"/>
    </source>
</evidence>
<dbReference type="GO" id="GO:0046872">
    <property type="term" value="F:metal ion binding"/>
    <property type="evidence" value="ECO:0007669"/>
    <property type="project" value="UniProtKB-UniRule"/>
</dbReference>
<evidence type="ECO:0000256" key="10">
    <source>
        <dbReference type="ARBA" id="ARBA00023004"/>
    </source>
</evidence>
<proteinExistence type="inferred from homology"/>
<dbReference type="EMBL" id="QPIZ01000009">
    <property type="protein sequence ID" value="RCW36144.1"/>
    <property type="molecule type" value="Genomic_DNA"/>
</dbReference>
<dbReference type="GO" id="GO:0035485">
    <property type="term" value="F:adenine/guanine mispair binding"/>
    <property type="evidence" value="ECO:0007669"/>
    <property type="project" value="TreeGrafter"/>
</dbReference>
<keyword evidence="6" id="KW-0004">4Fe-4S</keyword>
<dbReference type="InterPro" id="IPR015797">
    <property type="entry name" value="NUDIX_hydrolase-like_dom_sf"/>
</dbReference>
<dbReference type="CDD" id="cd00056">
    <property type="entry name" value="ENDO3c"/>
    <property type="match status" value="1"/>
</dbReference>
<evidence type="ECO:0000256" key="3">
    <source>
        <dbReference type="ARBA" id="ARBA00008343"/>
    </source>
</evidence>
<dbReference type="InterPro" id="IPR011257">
    <property type="entry name" value="DNA_glycosylase"/>
</dbReference>
<dbReference type="InterPro" id="IPR000445">
    <property type="entry name" value="HhH_motif"/>
</dbReference>
<dbReference type="InterPro" id="IPR029119">
    <property type="entry name" value="MutY_C"/>
</dbReference>
<accession>A0A2T0XTB1</accession>
<evidence type="ECO:0000256" key="5">
    <source>
        <dbReference type="ARBA" id="ARBA00022023"/>
    </source>
</evidence>
<dbReference type="CDD" id="cd03431">
    <property type="entry name" value="NUDIX_DNA_Glycosylase_C-MutY"/>
    <property type="match status" value="1"/>
</dbReference>
<keyword evidence="17" id="KW-1185">Reference proteome</keyword>
<comment type="similarity">
    <text evidence="3 14">Belongs to the Nth/MutY family.</text>
</comment>
<dbReference type="GO" id="GO:0000701">
    <property type="term" value="F:purine-specific mismatch base pair DNA N-glycosylase activity"/>
    <property type="evidence" value="ECO:0007669"/>
    <property type="project" value="UniProtKB-EC"/>
</dbReference>
<comment type="caution">
    <text evidence="16">The sequence shown here is derived from an EMBL/GenBank/DDBJ whole genome shotgun (WGS) entry which is preliminary data.</text>
</comment>
<evidence type="ECO:0000256" key="13">
    <source>
        <dbReference type="ARBA" id="ARBA00023295"/>
    </source>
</evidence>
<evidence type="ECO:0000256" key="9">
    <source>
        <dbReference type="ARBA" id="ARBA00022801"/>
    </source>
</evidence>
<dbReference type="Gene3D" id="3.90.79.10">
    <property type="entry name" value="Nucleoside Triphosphate Pyrophosphohydrolase"/>
    <property type="match status" value="1"/>
</dbReference>
<dbReference type="SMART" id="SM00525">
    <property type="entry name" value="FES"/>
    <property type="match status" value="1"/>
</dbReference>
<feature type="domain" description="HhH-GPD" evidence="15">
    <location>
        <begin position="42"/>
        <end position="193"/>
    </location>
</feature>
<evidence type="ECO:0000259" key="15">
    <source>
        <dbReference type="SMART" id="SM00478"/>
    </source>
</evidence>
<dbReference type="EC" id="3.2.2.31" evidence="4 14"/>
<dbReference type="STRING" id="1168289.GCA_000259075_01457"/>
<evidence type="ECO:0000256" key="1">
    <source>
        <dbReference type="ARBA" id="ARBA00000843"/>
    </source>
</evidence>
<comment type="function">
    <text evidence="2">Adenine glycosylase active on G-A mispairs. MutY also corrects error-prone DNA synthesis past GO lesions which are due to the oxidatively damaged form of guanine: 7,8-dihydro-8-oxoguanine (8-oxo-dGTP).</text>
</comment>
<keyword evidence="11" id="KW-0411">Iron-sulfur</keyword>
<gene>
    <name evidence="16" type="ORF">DFO77_109108</name>
</gene>
<dbReference type="GO" id="GO:0034039">
    <property type="term" value="F:8-oxo-7,8-dihydroguanine DNA N-glycosylase activity"/>
    <property type="evidence" value="ECO:0007669"/>
    <property type="project" value="TreeGrafter"/>
</dbReference>
<dbReference type="NCBIfam" id="TIGR01084">
    <property type="entry name" value="mutY"/>
    <property type="match status" value="1"/>
</dbReference>
<evidence type="ECO:0000256" key="14">
    <source>
        <dbReference type="RuleBase" id="RU365096"/>
    </source>
</evidence>
<keyword evidence="7" id="KW-0479">Metal-binding</keyword>
<comment type="cofactor">
    <cofactor evidence="14">
        <name>[4Fe-4S] cluster</name>
        <dbReference type="ChEBI" id="CHEBI:49883"/>
    </cofactor>
    <text evidence="14">Binds 1 [4Fe-4S] cluster.</text>
</comment>
<keyword evidence="8 14" id="KW-0227">DNA damage</keyword>
<dbReference type="SMART" id="SM00478">
    <property type="entry name" value="ENDO3c"/>
    <property type="match status" value="1"/>
</dbReference>
<evidence type="ECO:0000256" key="4">
    <source>
        <dbReference type="ARBA" id="ARBA00012045"/>
    </source>
</evidence>
<dbReference type="RefSeq" id="WP_258176487.1">
    <property type="nucleotide sequence ID" value="NZ_PVTS01000001.1"/>
</dbReference>
<dbReference type="InterPro" id="IPR003651">
    <property type="entry name" value="Endonuclease3_FeS-loop_motif"/>
</dbReference>
<keyword evidence="12" id="KW-0234">DNA repair</keyword>
<dbReference type="PANTHER" id="PTHR42944">
    <property type="entry name" value="ADENINE DNA GLYCOSYLASE"/>
    <property type="match status" value="1"/>
</dbReference>
<dbReference type="SUPFAM" id="SSF48150">
    <property type="entry name" value="DNA-glycosylase"/>
    <property type="match status" value="1"/>
</dbReference>
<dbReference type="Gene3D" id="1.10.1670.10">
    <property type="entry name" value="Helix-hairpin-Helix base-excision DNA repair enzymes (C-terminal)"/>
    <property type="match status" value="1"/>
</dbReference>
<dbReference type="Proteomes" id="UP000252733">
    <property type="component" value="Unassembled WGS sequence"/>
</dbReference>
<dbReference type="PANTHER" id="PTHR42944:SF1">
    <property type="entry name" value="ADENINE DNA GLYCOSYLASE"/>
    <property type="match status" value="1"/>
</dbReference>
<evidence type="ECO:0000256" key="12">
    <source>
        <dbReference type="ARBA" id="ARBA00023204"/>
    </source>
</evidence>
<dbReference type="InterPro" id="IPR023170">
    <property type="entry name" value="HhH_base_excis_C"/>
</dbReference>
<dbReference type="AlphaFoldDB" id="A0A2T0XTB1"/>
<keyword evidence="13 14" id="KW-0326">Glycosidase</keyword>